<evidence type="ECO:0000313" key="3">
    <source>
        <dbReference type="Proteomes" id="UP001302274"/>
    </source>
</evidence>
<gene>
    <name evidence="2" type="ORF">SHI21_02435</name>
</gene>
<protein>
    <submittedName>
        <fullName evidence="2">Uncharacterized protein</fullName>
    </submittedName>
</protein>
<keyword evidence="1" id="KW-0812">Transmembrane</keyword>
<name>A0ABU5VQY7_9BACT</name>
<keyword evidence="1" id="KW-0472">Membrane</keyword>
<dbReference type="RefSeq" id="WP_323574527.1">
    <property type="nucleotide sequence ID" value="NZ_JAYGJQ010000001.1"/>
</dbReference>
<feature type="transmembrane region" description="Helical" evidence="1">
    <location>
        <begin position="38"/>
        <end position="56"/>
    </location>
</feature>
<evidence type="ECO:0000256" key="1">
    <source>
        <dbReference type="SAM" id="Phobius"/>
    </source>
</evidence>
<sequence>MKVWNKLSVLSKYYIISFANLAVCFGIVSLIDSNFVDQIFFLTAFVWHFALQTPGLREKVMTNHHKLSFLAVIVRLNHYLQIFINIKRLPYASSFIRAISPVLFTLLLFLLGGHGNVLFTLIGSFCFEVVYVYVKKKTDFFGVSPLAHTSGLNTPPVIPNVEKTHE</sequence>
<proteinExistence type="predicted"/>
<evidence type="ECO:0000313" key="2">
    <source>
        <dbReference type="EMBL" id="MEA9355037.1"/>
    </source>
</evidence>
<reference evidence="2 3" key="1">
    <citation type="submission" date="2023-11" db="EMBL/GenBank/DDBJ databases">
        <title>A Novel Polar Bacteriovorax (B. antarcticus) Isolated from the Biocrust in Antarctica.</title>
        <authorList>
            <person name="Mun W."/>
            <person name="Choi S.Y."/>
            <person name="Mitchell R.J."/>
        </authorList>
    </citation>
    <scope>NUCLEOTIDE SEQUENCE [LARGE SCALE GENOMIC DNA]</scope>
    <source>
        <strain evidence="2 3">PP10</strain>
    </source>
</reference>
<keyword evidence="3" id="KW-1185">Reference proteome</keyword>
<comment type="caution">
    <text evidence="2">The sequence shown here is derived from an EMBL/GenBank/DDBJ whole genome shotgun (WGS) entry which is preliminary data.</text>
</comment>
<keyword evidence="1" id="KW-1133">Transmembrane helix</keyword>
<dbReference type="Proteomes" id="UP001302274">
    <property type="component" value="Unassembled WGS sequence"/>
</dbReference>
<feature type="transmembrane region" description="Helical" evidence="1">
    <location>
        <begin position="89"/>
        <end position="111"/>
    </location>
</feature>
<feature type="transmembrane region" description="Helical" evidence="1">
    <location>
        <begin position="117"/>
        <end position="134"/>
    </location>
</feature>
<organism evidence="2 3">
    <name type="scientific">Bacteriovorax antarcticus</name>
    <dbReference type="NCBI Taxonomy" id="3088717"/>
    <lineage>
        <taxon>Bacteria</taxon>
        <taxon>Pseudomonadati</taxon>
        <taxon>Bdellovibrionota</taxon>
        <taxon>Bacteriovoracia</taxon>
        <taxon>Bacteriovoracales</taxon>
        <taxon>Bacteriovoracaceae</taxon>
        <taxon>Bacteriovorax</taxon>
    </lineage>
</organism>
<feature type="transmembrane region" description="Helical" evidence="1">
    <location>
        <begin position="12"/>
        <end position="32"/>
    </location>
</feature>
<dbReference type="EMBL" id="JAYGJQ010000001">
    <property type="protein sequence ID" value="MEA9355037.1"/>
    <property type="molecule type" value="Genomic_DNA"/>
</dbReference>
<accession>A0ABU5VQY7</accession>